<reference evidence="13 14" key="1">
    <citation type="journal article" date="2009" name="Nature">
        <title>The Sorghum bicolor genome and the diversification of grasses.</title>
        <authorList>
            <person name="Paterson A.H."/>
            <person name="Bowers J.E."/>
            <person name="Bruggmann R."/>
            <person name="Dubchak I."/>
            <person name="Grimwood J."/>
            <person name="Gundlach H."/>
            <person name="Haberer G."/>
            <person name="Hellsten U."/>
            <person name="Mitros T."/>
            <person name="Poliakov A."/>
            <person name="Schmutz J."/>
            <person name="Spannagl M."/>
            <person name="Tang H."/>
            <person name="Wang X."/>
            <person name="Wicker T."/>
            <person name="Bharti A.K."/>
            <person name="Chapman J."/>
            <person name="Feltus F.A."/>
            <person name="Gowik U."/>
            <person name="Grigoriev I.V."/>
            <person name="Lyons E."/>
            <person name="Maher C.A."/>
            <person name="Martis M."/>
            <person name="Narechania A."/>
            <person name="Otillar R.P."/>
            <person name="Penning B.W."/>
            <person name="Salamov A.A."/>
            <person name="Wang Y."/>
            <person name="Zhang L."/>
            <person name="Carpita N.C."/>
            <person name="Freeling M."/>
            <person name="Gingle A.R."/>
            <person name="Hash C.T."/>
            <person name="Keller B."/>
            <person name="Klein P."/>
            <person name="Kresovich S."/>
            <person name="McCann M.C."/>
            <person name="Ming R."/>
            <person name="Peterson D.G."/>
            <person name="Mehboob-ur-Rahman"/>
            <person name="Ware D."/>
            <person name="Westhoff P."/>
            <person name="Mayer K.F."/>
            <person name="Messing J."/>
            <person name="Rokhsar D.S."/>
        </authorList>
    </citation>
    <scope>NUCLEOTIDE SEQUENCE [LARGE SCALE GENOMIC DNA]</scope>
    <source>
        <strain evidence="14">cv. BTx623</strain>
    </source>
</reference>
<evidence type="ECO:0000256" key="2">
    <source>
        <dbReference type="ARBA" id="ARBA00022473"/>
    </source>
</evidence>
<dbReference type="GO" id="GO:0005634">
    <property type="term" value="C:nucleus"/>
    <property type="evidence" value="ECO:0007669"/>
    <property type="project" value="UniProtKB-SubCell"/>
</dbReference>
<dbReference type="KEGG" id="sbi:8060112"/>
<evidence type="ECO:0000256" key="11">
    <source>
        <dbReference type="SAM" id="MobiDB-lite"/>
    </source>
</evidence>
<keyword evidence="14" id="KW-1185">Reference proteome</keyword>
<evidence type="ECO:0000313" key="14">
    <source>
        <dbReference type="Proteomes" id="UP000000768"/>
    </source>
</evidence>
<dbReference type="SUPFAM" id="SSF46689">
    <property type="entry name" value="Homeodomain-like"/>
    <property type="match status" value="1"/>
</dbReference>
<comment type="subcellular location">
    <subcellularLocation>
        <location evidence="1 9 10">Nucleus</location>
    </subcellularLocation>
</comment>
<keyword evidence="5 9" id="KW-0371">Homeobox</keyword>
<evidence type="ECO:0000313" key="13">
    <source>
        <dbReference type="EMBL" id="OQU87881.1"/>
    </source>
</evidence>
<feature type="DNA-binding region" description="Homeobox" evidence="9">
    <location>
        <begin position="20"/>
        <end position="74"/>
    </location>
</feature>
<keyword evidence="2" id="KW-0217">Developmental protein</keyword>
<dbReference type="eggNOG" id="ENOG502RYVY">
    <property type="taxonomic scope" value="Eukaryota"/>
</dbReference>
<dbReference type="OrthoDB" id="1845355at2759"/>
<reference evidence="14" key="2">
    <citation type="journal article" date="2018" name="Plant J.">
        <title>The Sorghum bicolor reference genome: improved assembly, gene annotations, a transcriptome atlas, and signatures of genome organization.</title>
        <authorList>
            <person name="McCormick R.F."/>
            <person name="Truong S.K."/>
            <person name="Sreedasyam A."/>
            <person name="Jenkins J."/>
            <person name="Shu S."/>
            <person name="Sims D."/>
            <person name="Kennedy M."/>
            <person name="Amirebrahimi M."/>
            <person name="Weers B.D."/>
            <person name="McKinley B."/>
            <person name="Mattison A."/>
            <person name="Morishige D.T."/>
            <person name="Grimwood J."/>
            <person name="Schmutz J."/>
            <person name="Mullet J.E."/>
        </authorList>
    </citation>
    <scope>NUCLEOTIDE SEQUENCE [LARGE SCALE GENOMIC DNA]</scope>
    <source>
        <strain evidence="14">cv. BTx623</strain>
    </source>
</reference>
<dbReference type="PROSITE" id="PS50071">
    <property type="entry name" value="HOMEOBOX_2"/>
    <property type="match status" value="1"/>
</dbReference>
<proteinExistence type="inferred from homology"/>
<gene>
    <name evidence="13" type="ORF">SORBI_3003G360200</name>
</gene>
<dbReference type="InterPro" id="IPR044555">
    <property type="entry name" value="WUSCHEL-like"/>
</dbReference>
<dbReference type="GO" id="GO:0099402">
    <property type="term" value="P:plant organ development"/>
    <property type="evidence" value="ECO:0007669"/>
    <property type="project" value="InterPro"/>
</dbReference>
<sequence length="218" mass="24524">MEALSGRVGVKCGRWNPTAEQVKVLTELFRAGLRTPSTEQIQRISTHLSAFGKVESKNVFYWFQNHKARERHHHKKRRRGASSPDSGSGSGSGSNEEDGGRAAAASHDAEADVDLVLQPPESKREARSYAHHHHRLAVTCYVRDVVEQQEATWERPTREVETLELFPLKSYVDLEAAEKVRYVRGSAASEQCREFSFFDVSGGRDPPLELRLCSFGPY</sequence>
<dbReference type="Gramene" id="OQU87881">
    <property type="protein sequence ID" value="OQU87881"/>
    <property type="gene ID" value="SORBI_3003G360200"/>
</dbReference>
<name>A0A1W0W0I4_SORBI</name>
<feature type="compositionally biased region" description="Basic residues" evidence="11">
    <location>
        <begin position="70"/>
        <end position="80"/>
    </location>
</feature>
<evidence type="ECO:0000256" key="8">
    <source>
        <dbReference type="ARBA" id="ARBA00024040"/>
    </source>
</evidence>
<dbReference type="STRING" id="4558.A0A1W0W0I4"/>
<dbReference type="SMR" id="A0A1W0W0I4"/>
<protein>
    <recommendedName>
        <fullName evidence="12">Homeobox domain-containing protein</fullName>
    </recommendedName>
</protein>
<evidence type="ECO:0000256" key="10">
    <source>
        <dbReference type="RuleBase" id="RU000682"/>
    </source>
</evidence>
<dbReference type="InParanoid" id="A0A1W0W0I4"/>
<dbReference type="Proteomes" id="UP000000768">
    <property type="component" value="Chromosome 3"/>
</dbReference>
<dbReference type="OMA" id="EVVMWER"/>
<dbReference type="EMBL" id="CM000762">
    <property type="protein sequence ID" value="OQU87881.1"/>
    <property type="molecule type" value="Genomic_DNA"/>
</dbReference>
<dbReference type="GO" id="GO:0003700">
    <property type="term" value="F:DNA-binding transcription factor activity"/>
    <property type="evidence" value="ECO:0007669"/>
    <property type="project" value="InterPro"/>
</dbReference>
<dbReference type="PANTHER" id="PTHR45940">
    <property type="entry name" value="WUSCHEL-RELATED HOMEOBOX 1-RELATED"/>
    <property type="match status" value="1"/>
</dbReference>
<keyword evidence="7 9" id="KW-0539">Nucleus</keyword>
<keyword evidence="6" id="KW-0804">Transcription</keyword>
<keyword evidence="3" id="KW-0805">Transcription regulation</keyword>
<dbReference type="FunCoup" id="A0A1W0W0I4">
    <property type="interactions" value="1445"/>
</dbReference>
<evidence type="ECO:0000256" key="6">
    <source>
        <dbReference type="ARBA" id="ARBA00023163"/>
    </source>
</evidence>
<dbReference type="CDD" id="cd00086">
    <property type="entry name" value="homeodomain"/>
    <property type="match status" value="1"/>
</dbReference>
<dbReference type="Gene3D" id="1.10.10.60">
    <property type="entry name" value="Homeodomain-like"/>
    <property type="match status" value="1"/>
</dbReference>
<dbReference type="SMART" id="SM00389">
    <property type="entry name" value="HOX"/>
    <property type="match status" value="1"/>
</dbReference>
<evidence type="ECO:0000259" key="12">
    <source>
        <dbReference type="PROSITE" id="PS50071"/>
    </source>
</evidence>
<feature type="domain" description="Homeobox" evidence="12">
    <location>
        <begin position="18"/>
        <end position="73"/>
    </location>
</feature>
<comment type="similarity">
    <text evidence="8">Belongs to the WUS homeobox family.</text>
</comment>
<evidence type="ECO:0000256" key="4">
    <source>
        <dbReference type="ARBA" id="ARBA00023125"/>
    </source>
</evidence>
<dbReference type="PANTHER" id="PTHR45940:SF3">
    <property type="entry name" value="WUSCHEL-RELATED HOMEOBOX 7"/>
    <property type="match status" value="1"/>
</dbReference>
<evidence type="ECO:0000256" key="9">
    <source>
        <dbReference type="PROSITE-ProRule" id="PRU00108"/>
    </source>
</evidence>
<accession>A0A1W0W0I4</accession>
<evidence type="ECO:0000256" key="7">
    <source>
        <dbReference type="ARBA" id="ARBA00023242"/>
    </source>
</evidence>
<dbReference type="InterPro" id="IPR001356">
    <property type="entry name" value="HD"/>
</dbReference>
<keyword evidence="4 9" id="KW-0238">DNA-binding</keyword>
<dbReference type="InterPro" id="IPR009057">
    <property type="entry name" value="Homeodomain-like_sf"/>
</dbReference>
<feature type="region of interest" description="Disordered" evidence="11">
    <location>
        <begin position="70"/>
        <end position="112"/>
    </location>
</feature>
<evidence type="ECO:0000256" key="1">
    <source>
        <dbReference type="ARBA" id="ARBA00004123"/>
    </source>
</evidence>
<dbReference type="GO" id="GO:0003677">
    <property type="term" value="F:DNA binding"/>
    <property type="evidence" value="ECO:0007669"/>
    <property type="project" value="UniProtKB-UniRule"/>
</dbReference>
<evidence type="ECO:0000256" key="5">
    <source>
        <dbReference type="ARBA" id="ARBA00023155"/>
    </source>
</evidence>
<organism evidence="13 14">
    <name type="scientific">Sorghum bicolor</name>
    <name type="common">Sorghum</name>
    <name type="synonym">Sorghum vulgare</name>
    <dbReference type="NCBI Taxonomy" id="4558"/>
    <lineage>
        <taxon>Eukaryota</taxon>
        <taxon>Viridiplantae</taxon>
        <taxon>Streptophyta</taxon>
        <taxon>Embryophyta</taxon>
        <taxon>Tracheophyta</taxon>
        <taxon>Spermatophyta</taxon>
        <taxon>Magnoliopsida</taxon>
        <taxon>Liliopsida</taxon>
        <taxon>Poales</taxon>
        <taxon>Poaceae</taxon>
        <taxon>PACMAD clade</taxon>
        <taxon>Panicoideae</taxon>
        <taxon>Andropogonodae</taxon>
        <taxon>Andropogoneae</taxon>
        <taxon>Sorghinae</taxon>
        <taxon>Sorghum</taxon>
    </lineage>
</organism>
<evidence type="ECO:0000256" key="3">
    <source>
        <dbReference type="ARBA" id="ARBA00023015"/>
    </source>
</evidence>
<dbReference type="Pfam" id="PF00046">
    <property type="entry name" value="Homeodomain"/>
    <property type="match status" value="1"/>
</dbReference>
<dbReference type="AlphaFoldDB" id="A0A1W0W0I4"/>